<dbReference type="Pfam" id="PF06962">
    <property type="entry name" value="rRNA_methylase"/>
    <property type="match status" value="1"/>
</dbReference>
<organism evidence="1 2">
    <name type="scientific">Ruminococcus turbiniformis</name>
    <dbReference type="NCBI Taxonomy" id="2881258"/>
    <lineage>
        <taxon>Bacteria</taxon>
        <taxon>Bacillati</taxon>
        <taxon>Bacillota</taxon>
        <taxon>Clostridia</taxon>
        <taxon>Eubacteriales</taxon>
        <taxon>Oscillospiraceae</taxon>
        <taxon>Ruminococcus</taxon>
    </lineage>
</organism>
<dbReference type="PANTHER" id="PTHR35276:SF1">
    <property type="entry name" value="TRNA (MNM(5)S(2)U34)-METHYLTRANSFERASE, CHLOROPLASTIC"/>
    <property type="match status" value="1"/>
</dbReference>
<dbReference type="Proteomes" id="UP001198151">
    <property type="component" value="Unassembled WGS sequence"/>
</dbReference>
<reference evidence="1 2" key="1">
    <citation type="submission" date="2021-10" db="EMBL/GenBank/DDBJ databases">
        <title>Anaerobic single-cell dispensing facilitates the cultivation of human gut bacteria.</title>
        <authorList>
            <person name="Afrizal A."/>
        </authorList>
    </citation>
    <scope>NUCLEOTIDE SEQUENCE [LARGE SCALE GENOMIC DNA]</scope>
    <source>
        <strain evidence="1 2">CLA-AA-H200</strain>
    </source>
</reference>
<dbReference type="GO" id="GO:0032259">
    <property type="term" value="P:methylation"/>
    <property type="evidence" value="ECO:0007669"/>
    <property type="project" value="UniProtKB-KW"/>
</dbReference>
<dbReference type="InterPro" id="IPR010719">
    <property type="entry name" value="MnmM_MeTrfase"/>
</dbReference>
<dbReference type="PANTHER" id="PTHR35276">
    <property type="entry name" value="S-ADENOSYL-L-METHIONINE-DEPENDENT METHYLTRANSFERASES SUPERFAMILY PROTEIN"/>
    <property type="match status" value="1"/>
</dbReference>
<sequence>MKQSQITYWCHSIIRSQVKEGGFYIDATMGKGNDTLFLCQLAGEHGSVYAFDIQEAAFAAAEKLLESHGYGYIRHTAPVCPEFSDSSVPLNSENSSLAQGNIYLIKDGHENMDRYFTPETADLVCFNFGYLPGGDHRIATKPQTSITAIAKGLKILKSGGMMSLCIYSGGDTGFAEKDAVLQYLKMLPAREYTVIVNEYYNRENRPPLPVFIFKR</sequence>
<comment type="caution">
    <text evidence="1">The sequence shown here is derived from an EMBL/GenBank/DDBJ whole genome shotgun (WGS) entry which is preliminary data.</text>
</comment>
<protein>
    <submittedName>
        <fullName evidence="1">Class I SAM-dependent methyltransferase</fullName>
    </submittedName>
</protein>
<gene>
    <name evidence="1" type="ORF">LKD70_05555</name>
</gene>
<dbReference type="InterPro" id="IPR029063">
    <property type="entry name" value="SAM-dependent_MTases_sf"/>
</dbReference>
<evidence type="ECO:0000313" key="2">
    <source>
        <dbReference type="Proteomes" id="UP001198151"/>
    </source>
</evidence>
<accession>A0ABS8FYX7</accession>
<keyword evidence="1" id="KW-0489">Methyltransferase</keyword>
<evidence type="ECO:0000313" key="1">
    <source>
        <dbReference type="EMBL" id="MCC2253904.1"/>
    </source>
</evidence>
<keyword evidence="1" id="KW-0808">Transferase</keyword>
<proteinExistence type="predicted"/>
<dbReference type="SUPFAM" id="SSF53335">
    <property type="entry name" value="S-adenosyl-L-methionine-dependent methyltransferases"/>
    <property type="match status" value="1"/>
</dbReference>
<keyword evidence="2" id="KW-1185">Reference proteome</keyword>
<name>A0ABS8FYX7_9FIRM</name>
<dbReference type="EMBL" id="JAJEQX010000007">
    <property type="protein sequence ID" value="MCC2253904.1"/>
    <property type="molecule type" value="Genomic_DNA"/>
</dbReference>
<dbReference type="GO" id="GO:0008168">
    <property type="term" value="F:methyltransferase activity"/>
    <property type="evidence" value="ECO:0007669"/>
    <property type="project" value="UniProtKB-KW"/>
</dbReference>
<dbReference type="RefSeq" id="WP_227707111.1">
    <property type="nucleotide sequence ID" value="NZ_JAJEQX010000007.1"/>
</dbReference>
<dbReference type="Gene3D" id="3.40.50.150">
    <property type="entry name" value="Vaccinia Virus protein VP39"/>
    <property type="match status" value="1"/>
</dbReference>